<organism evidence="3 4">
    <name type="scientific">Drosophila gunungcola</name>
    <name type="common">fruit fly</name>
    <dbReference type="NCBI Taxonomy" id="103775"/>
    <lineage>
        <taxon>Eukaryota</taxon>
        <taxon>Metazoa</taxon>
        <taxon>Ecdysozoa</taxon>
        <taxon>Arthropoda</taxon>
        <taxon>Hexapoda</taxon>
        <taxon>Insecta</taxon>
        <taxon>Pterygota</taxon>
        <taxon>Neoptera</taxon>
        <taxon>Endopterygota</taxon>
        <taxon>Diptera</taxon>
        <taxon>Brachycera</taxon>
        <taxon>Muscomorpha</taxon>
        <taxon>Ephydroidea</taxon>
        <taxon>Drosophilidae</taxon>
        <taxon>Drosophila</taxon>
        <taxon>Sophophora</taxon>
    </lineage>
</organism>
<dbReference type="Pfam" id="PF04176">
    <property type="entry name" value="TIP41"/>
    <property type="match status" value="1"/>
</dbReference>
<dbReference type="Proteomes" id="UP001059596">
    <property type="component" value="Unassembled WGS sequence"/>
</dbReference>
<comment type="caution">
    <text evidence="3">The sequence shown here is derived from an EMBL/GenBank/DDBJ whole genome shotgun (WGS) entry which is preliminary data.</text>
</comment>
<evidence type="ECO:0000256" key="2">
    <source>
        <dbReference type="ARBA" id="ARBA00018951"/>
    </source>
</evidence>
<accession>A0A9P9YCI4</accession>
<dbReference type="EMBL" id="JAMKOV010000073">
    <property type="protein sequence ID" value="KAI8034428.1"/>
    <property type="molecule type" value="Genomic_DNA"/>
</dbReference>
<dbReference type="InterPro" id="IPR007303">
    <property type="entry name" value="TIP41-like"/>
</dbReference>
<protein>
    <recommendedName>
        <fullName evidence="2">TIP41-like protein</fullName>
    </recommendedName>
</protein>
<dbReference type="GO" id="GO:0005829">
    <property type="term" value="C:cytosol"/>
    <property type="evidence" value="ECO:0007669"/>
    <property type="project" value="TreeGrafter"/>
</dbReference>
<reference evidence="3" key="1">
    <citation type="journal article" date="2023" name="Genome Biol. Evol.">
        <title>Long-read-based Genome Assembly of Drosophila gunungcola Reveals Fewer Chemosensory Genes in Flower-breeding Species.</title>
        <authorList>
            <person name="Negi A."/>
            <person name="Liao B.Y."/>
            <person name="Yeh S.D."/>
        </authorList>
    </citation>
    <scope>NUCLEOTIDE SEQUENCE</scope>
    <source>
        <strain evidence="3">Sukarami</strain>
    </source>
</reference>
<proteinExistence type="inferred from homology"/>
<name>A0A9P9YCI4_9MUSC</name>
<gene>
    <name evidence="3" type="ORF">M5D96_012791</name>
</gene>
<dbReference type="InterPro" id="IPR051330">
    <property type="entry name" value="Phosphatase_reg/MetRdx"/>
</dbReference>
<dbReference type="PANTHER" id="PTHR21021:SF16">
    <property type="entry name" value="TIP41-LIKE PROTEIN"/>
    <property type="match status" value="1"/>
</dbReference>
<evidence type="ECO:0000313" key="4">
    <source>
        <dbReference type="Proteomes" id="UP001059596"/>
    </source>
</evidence>
<dbReference type="PANTHER" id="PTHR21021">
    <property type="entry name" value="GAF/PUTATIVE CYTOSKELETAL PROTEIN"/>
    <property type="match status" value="1"/>
</dbReference>
<evidence type="ECO:0000313" key="3">
    <source>
        <dbReference type="EMBL" id="KAI8034428.1"/>
    </source>
</evidence>
<keyword evidence="4" id="KW-1185">Reference proteome</keyword>
<evidence type="ECO:0000256" key="1">
    <source>
        <dbReference type="ARBA" id="ARBA00006658"/>
    </source>
</evidence>
<dbReference type="AlphaFoldDB" id="A0A9P9YCI4"/>
<dbReference type="GO" id="GO:0031929">
    <property type="term" value="P:TOR signaling"/>
    <property type="evidence" value="ECO:0007669"/>
    <property type="project" value="TreeGrafter"/>
</dbReference>
<comment type="similarity">
    <text evidence="1">Belongs to the TIP41 family.</text>
</comment>
<sequence length="80" mass="9769">MPSGFFILLRHFLRVDDVLIRMHDTRFHHEIENDFILKEYIHREAPCIDLQNSVAFWTNPDEMQNFLPVKTKQLHKLFFK</sequence>